<accession>A0ABQ9GRD1</accession>
<reference evidence="2 3" key="1">
    <citation type="submission" date="2023-02" db="EMBL/GenBank/DDBJ databases">
        <title>LHISI_Scaffold_Assembly.</title>
        <authorList>
            <person name="Stuart O.P."/>
            <person name="Cleave R."/>
            <person name="Magrath M.J.L."/>
            <person name="Mikheyev A.S."/>
        </authorList>
    </citation>
    <scope>NUCLEOTIDE SEQUENCE [LARGE SCALE GENOMIC DNA]</scope>
    <source>
        <strain evidence="2">Daus_M_001</strain>
        <tissue evidence="2">Leg muscle</tissue>
    </source>
</reference>
<keyword evidence="3" id="KW-1185">Reference proteome</keyword>
<proteinExistence type="predicted"/>
<sequence length="633" mass="70056">MSVTWDEYGAAPERKGGETGDPRENPPTSVIVRHDSHLRKSGGNFAGNRIRSPGWVAMGFGTRETSKTGIVGLLKPRRASEVTVYSLEDCATLDAGVQRERSDEPANSDEWRREVSPVGWEYRYTRESDSRADLLKCMPLVSRSQECEMGVRIKPAHLRRPVRNSRHSEWLVSQTTSSLPHHCTERPRTEHTTISDRATATGVPHIGVGIGVTFRRAISETCPPYSTTKSQPATRAMAILMMLSHVCLERRRVVVRDFVAVGFFMDAIADTEVRFSFGTKITQNIFASYIPLIVHVLRDVTYATASNCGPQKIGEHVHLPRRVTSPASRPGKHSSMVLSWATASKKSTEVRSGYRGEHGTAPPFPIHLIPKVLHIRSNEALSAFDTAYHFETKETLCDRPSCSLATDDCMVDNSWGKCIEDCQCVRWCIESNVDTTVAVADITCGKTSSAKSCGRLIPILGDRDRRTLKRTAAKNRLGVEGRADALWEGLRTRSRGTRGNIRAGSPLTPHRQHTSPLLNTPPPPTRPPQEDALGRRAAPWRRLREEAPHALTDVFGIIDCVPQDAEGSGAVHAMPVGQPHSNGGERFLQYDCMAKINMAIQRVNHPSSCSQSYEPVQMGVDGDLLHQHNDVAY</sequence>
<dbReference type="EMBL" id="JARBHB010000010">
    <property type="protein sequence ID" value="KAJ8874568.1"/>
    <property type="molecule type" value="Genomic_DNA"/>
</dbReference>
<evidence type="ECO:0000313" key="3">
    <source>
        <dbReference type="Proteomes" id="UP001159363"/>
    </source>
</evidence>
<feature type="compositionally biased region" description="Basic and acidic residues" evidence="1">
    <location>
        <begin position="12"/>
        <end position="24"/>
    </location>
</feature>
<gene>
    <name evidence="2" type="ORF">PR048_025434</name>
</gene>
<protein>
    <submittedName>
        <fullName evidence="2">Uncharacterized protein</fullName>
    </submittedName>
</protein>
<comment type="caution">
    <text evidence="2">The sequence shown here is derived from an EMBL/GenBank/DDBJ whole genome shotgun (WGS) entry which is preliminary data.</text>
</comment>
<dbReference type="Proteomes" id="UP001159363">
    <property type="component" value="Chromosome 9"/>
</dbReference>
<feature type="region of interest" description="Disordered" evidence="1">
    <location>
        <begin position="1"/>
        <end position="29"/>
    </location>
</feature>
<feature type="region of interest" description="Disordered" evidence="1">
    <location>
        <begin position="494"/>
        <end position="534"/>
    </location>
</feature>
<evidence type="ECO:0000313" key="2">
    <source>
        <dbReference type="EMBL" id="KAJ8874568.1"/>
    </source>
</evidence>
<name>A0ABQ9GRD1_9NEOP</name>
<evidence type="ECO:0000256" key="1">
    <source>
        <dbReference type="SAM" id="MobiDB-lite"/>
    </source>
</evidence>
<organism evidence="2 3">
    <name type="scientific">Dryococelus australis</name>
    <dbReference type="NCBI Taxonomy" id="614101"/>
    <lineage>
        <taxon>Eukaryota</taxon>
        <taxon>Metazoa</taxon>
        <taxon>Ecdysozoa</taxon>
        <taxon>Arthropoda</taxon>
        <taxon>Hexapoda</taxon>
        <taxon>Insecta</taxon>
        <taxon>Pterygota</taxon>
        <taxon>Neoptera</taxon>
        <taxon>Polyneoptera</taxon>
        <taxon>Phasmatodea</taxon>
        <taxon>Verophasmatodea</taxon>
        <taxon>Anareolatae</taxon>
        <taxon>Phasmatidae</taxon>
        <taxon>Eurycanthinae</taxon>
        <taxon>Dryococelus</taxon>
    </lineage>
</organism>